<evidence type="ECO:0008006" key="3">
    <source>
        <dbReference type="Google" id="ProtNLM"/>
    </source>
</evidence>
<feature type="chain" id="PRO_5002112090" description="CUB domain-containing protein" evidence="1">
    <location>
        <begin position="33"/>
        <end position="154"/>
    </location>
</feature>
<dbReference type="EMBL" id="HACG01016051">
    <property type="protein sequence ID" value="CEK62916.1"/>
    <property type="molecule type" value="Transcribed_RNA"/>
</dbReference>
<evidence type="ECO:0000256" key="1">
    <source>
        <dbReference type="SAM" id="SignalP"/>
    </source>
</evidence>
<evidence type="ECO:0000313" key="2">
    <source>
        <dbReference type="EMBL" id="CEK62916.1"/>
    </source>
</evidence>
<accession>A0A0B6Z4V6</accession>
<dbReference type="AlphaFoldDB" id="A0A0B6Z4V6"/>
<proteinExistence type="predicted"/>
<feature type="non-terminal residue" evidence="2">
    <location>
        <position position="1"/>
    </location>
</feature>
<sequence>FLRSSQNFDLIQFSTNMMWLLLVAAAVTCVASQSHWDGPCYLYPDQDAANPKKYSVEVPANCTDGTIAWDYPSGDLDVHLKIVGKSYSLCLVATPLTMLGSLREISGGVSKDVPLPTLGHPTCTDSLNGDTQFVVSSAKNQYYYTWVDFTVEIK</sequence>
<gene>
    <name evidence="2" type="primary">ORF46498</name>
</gene>
<feature type="signal peptide" evidence="1">
    <location>
        <begin position="1"/>
        <end position="32"/>
    </location>
</feature>
<name>A0A0B6Z4V6_9EUPU</name>
<keyword evidence="1" id="KW-0732">Signal</keyword>
<protein>
    <recommendedName>
        <fullName evidence="3">CUB domain-containing protein</fullName>
    </recommendedName>
</protein>
<organism evidence="2">
    <name type="scientific">Arion vulgaris</name>
    <dbReference type="NCBI Taxonomy" id="1028688"/>
    <lineage>
        <taxon>Eukaryota</taxon>
        <taxon>Metazoa</taxon>
        <taxon>Spiralia</taxon>
        <taxon>Lophotrochozoa</taxon>
        <taxon>Mollusca</taxon>
        <taxon>Gastropoda</taxon>
        <taxon>Heterobranchia</taxon>
        <taxon>Euthyneura</taxon>
        <taxon>Panpulmonata</taxon>
        <taxon>Eupulmonata</taxon>
        <taxon>Stylommatophora</taxon>
        <taxon>Helicina</taxon>
        <taxon>Arionoidea</taxon>
        <taxon>Arionidae</taxon>
        <taxon>Arion</taxon>
    </lineage>
</organism>
<reference evidence="2" key="1">
    <citation type="submission" date="2014-12" db="EMBL/GenBank/DDBJ databases">
        <title>Insight into the proteome of Arion vulgaris.</title>
        <authorList>
            <person name="Aradska J."/>
            <person name="Bulat T."/>
            <person name="Smidak R."/>
            <person name="Sarate P."/>
            <person name="Gangsoo J."/>
            <person name="Sialana F."/>
            <person name="Bilban M."/>
            <person name="Lubec G."/>
        </authorList>
    </citation>
    <scope>NUCLEOTIDE SEQUENCE</scope>
    <source>
        <tissue evidence="2">Skin</tissue>
    </source>
</reference>